<evidence type="ECO:0000313" key="3">
    <source>
        <dbReference type="Proteomes" id="UP001596037"/>
    </source>
</evidence>
<gene>
    <name evidence="2" type="ORF">ACFPOE_18335</name>
</gene>
<dbReference type="EMBL" id="JBHSMF010000009">
    <property type="protein sequence ID" value="MFC5499510.1"/>
    <property type="molecule type" value="Genomic_DNA"/>
</dbReference>
<dbReference type="RefSeq" id="WP_376851732.1">
    <property type="nucleotide sequence ID" value="NZ_JBHSMF010000009.1"/>
</dbReference>
<dbReference type="PANTHER" id="PTHR43190:SF3">
    <property type="entry name" value="N-ACETYL-D-GLUCOSAMINE KINASE"/>
    <property type="match status" value="1"/>
</dbReference>
<name>A0ABW0NHI5_9BURK</name>
<accession>A0ABW0NHI5</accession>
<sequence length="294" mass="30054">MDFLIGVDGGGTATRAWLAGRDGAVIGRGLAGPSALGQGIAAAWIQVEQAIRGAFQDARLAVPSWRRCAVGAGLSGVSNRSWRDAFVERNIGFARLAAETDSFTMLLGAHGGRPGAIVAAGTGSIGEVLRPDGSRFTAGGWGFPVGDEGSGAWLGLHAVRVAQCAIDGRIAAGALARRVFAVCGSDRDSVQAWCDQAGQFAYAQLAPAVFETEQTDPSAAHLLGHAVAALETIASAIDPDGVLPLAVCGSVGRQLAPRLAPALRARLVEPADGPAAGALALIRRLVDQEELHPA</sequence>
<feature type="domain" description="ATPase BadF/BadG/BcrA/BcrD type" evidence="1">
    <location>
        <begin position="5"/>
        <end position="236"/>
    </location>
</feature>
<dbReference type="Proteomes" id="UP001596037">
    <property type="component" value="Unassembled WGS sequence"/>
</dbReference>
<evidence type="ECO:0000259" key="1">
    <source>
        <dbReference type="Pfam" id="PF01869"/>
    </source>
</evidence>
<comment type="caution">
    <text evidence="2">The sequence shown here is derived from an EMBL/GenBank/DDBJ whole genome shotgun (WGS) entry which is preliminary data.</text>
</comment>
<keyword evidence="3" id="KW-1185">Reference proteome</keyword>
<protein>
    <submittedName>
        <fullName evidence="2">BadF/BadG/BcrA/BcrD ATPase family protein</fullName>
    </submittedName>
</protein>
<dbReference type="InterPro" id="IPR002731">
    <property type="entry name" value="ATPase_BadF"/>
</dbReference>
<proteinExistence type="predicted"/>
<evidence type="ECO:0000313" key="2">
    <source>
        <dbReference type="EMBL" id="MFC5499510.1"/>
    </source>
</evidence>
<reference evidence="3" key="1">
    <citation type="journal article" date="2019" name="Int. J. Syst. Evol. Microbiol.">
        <title>The Global Catalogue of Microorganisms (GCM) 10K type strain sequencing project: providing services to taxonomists for standard genome sequencing and annotation.</title>
        <authorList>
            <consortium name="The Broad Institute Genomics Platform"/>
            <consortium name="The Broad Institute Genome Sequencing Center for Infectious Disease"/>
            <person name="Wu L."/>
            <person name="Ma J."/>
        </authorList>
    </citation>
    <scope>NUCLEOTIDE SEQUENCE [LARGE SCALE GENOMIC DNA]</scope>
    <source>
        <strain evidence="3">CCUG 57401</strain>
    </source>
</reference>
<dbReference type="InterPro" id="IPR043129">
    <property type="entry name" value="ATPase_NBD"/>
</dbReference>
<dbReference type="CDD" id="cd24082">
    <property type="entry name" value="ASKHA_NBD_GspK-like"/>
    <property type="match status" value="1"/>
</dbReference>
<dbReference type="PANTHER" id="PTHR43190">
    <property type="entry name" value="N-ACETYL-D-GLUCOSAMINE KINASE"/>
    <property type="match status" value="1"/>
</dbReference>
<organism evidence="2 3">
    <name type="scientific">Caenimonas terrae</name>
    <dbReference type="NCBI Taxonomy" id="696074"/>
    <lineage>
        <taxon>Bacteria</taxon>
        <taxon>Pseudomonadati</taxon>
        <taxon>Pseudomonadota</taxon>
        <taxon>Betaproteobacteria</taxon>
        <taxon>Burkholderiales</taxon>
        <taxon>Comamonadaceae</taxon>
        <taxon>Caenimonas</taxon>
    </lineage>
</organism>
<dbReference type="SUPFAM" id="SSF53067">
    <property type="entry name" value="Actin-like ATPase domain"/>
    <property type="match status" value="2"/>
</dbReference>
<dbReference type="Gene3D" id="3.30.420.40">
    <property type="match status" value="2"/>
</dbReference>
<dbReference type="Pfam" id="PF01869">
    <property type="entry name" value="BcrAD_BadFG"/>
    <property type="match status" value="1"/>
</dbReference>
<dbReference type="InterPro" id="IPR052519">
    <property type="entry name" value="Euk-type_GlcNAc_Kinase"/>
</dbReference>